<dbReference type="PANTHER" id="PTHR47628">
    <property type="match status" value="1"/>
</dbReference>
<reference evidence="2 3" key="1">
    <citation type="submission" date="2019-03" db="EMBL/GenBank/DDBJ databases">
        <title>Bradyrhizobium diversity isolated from nodules of Chamaecrista fasciculata.</title>
        <authorList>
            <person name="Klepa M.S."/>
            <person name="Urquiaga M.O."/>
            <person name="Hungria M."/>
            <person name="Delamuta J.R."/>
        </authorList>
    </citation>
    <scope>NUCLEOTIDE SEQUENCE [LARGE SCALE GENOMIC DNA]</scope>
    <source>
        <strain evidence="2 3">CNPSo 3448</strain>
    </source>
</reference>
<evidence type="ECO:0000256" key="1">
    <source>
        <dbReference type="SAM" id="SignalP"/>
    </source>
</evidence>
<evidence type="ECO:0000313" key="2">
    <source>
        <dbReference type="EMBL" id="TFV47694.1"/>
    </source>
</evidence>
<sequence length="430" mass="47135">MSKSPLSCGILSTLLALWLSLAGSFVHAAQDTIKVGILHSLSGNLAISESVLKDTVLMLIADQNRKGGLLGKRLEPVVADPASDWGTFAEKAGVLLTQDKVAVVFGGWTSLSRKAAIPIFEQMNGLLYYPVQSEGEESSRNVFYLGATPSQQAIPAIRYLMSKEGGNVRRWVLLGTDYLYPRKTNEIMSVYLATEGVSSEDITAIYASPDQSDWREIVQSVKAYASGGKKTAVISTVIGESNVQLYAELAKQQIDTSKTPFMTLTVSERELRGLDLGGLAGHLAARNYFQSVKSPENDVFVKMWADFNEQRDTTTNDQMEATFLGFRMWTQAVSQAGTADVNAVRQAMYGQRVNAPSGFEVVMNTNHHLSKPAMIGKLQASGSFDVVWQSINPIKASVWSRYLPESAKRTADWTFPWVCGGCTEPTFKDR</sequence>
<dbReference type="AlphaFoldDB" id="A0A4Y9LXT8"/>
<gene>
    <name evidence="2" type="ORF">E4K65_15800</name>
</gene>
<feature type="signal peptide" evidence="1">
    <location>
        <begin position="1"/>
        <end position="28"/>
    </location>
</feature>
<dbReference type="RefSeq" id="WP_135174958.1">
    <property type="nucleotide sequence ID" value="NZ_SPQT01000007.1"/>
</dbReference>
<dbReference type="SUPFAM" id="SSF53822">
    <property type="entry name" value="Periplasmic binding protein-like I"/>
    <property type="match status" value="1"/>
</dbReference>
<dbReference type="InterPro" id="IPR028082">
    <property type="entry name" value="Peripla_BP_I"/>
</dbReference>
<dbReference type="CDD" id="cd06355">
    <property type="entry name" value="PBP1_FmdD-like"/>
    <property type="match status" value="1"/>
</dbReference>
<dbReference type="OrthoDB" id="9802022at2"/>
<dbReference type="InterPro" id="IPR017777">
    <property type="entry name" value="ABC_urea-bd_UrtA"/>
</dbReference>
<protein>
    <submittedName>
        <fullName evidence="2">ABC transporter substrate-binding protein</fullName>
    </submittedName>
</protein>
<evidence type="ECO:0000313" key="3">
    <source>
        <dbReference type="Proteomes" id="UP000297966"/>
    </source>
</evidence>
<feature type="chain" id="PRO_5021418356" evidence="1">
    <location>
        <begin position="29"/>
        <end position="430"/>
    </location>
</feature>
<comment type="caution">
    <text evidence="2">The sequence shown here is derived from an EMBL/GenBank/DDBJ whole genome shotgun (WGS) entry which is preliminary data.</text>
</comment>
<dbReference type="EMBL" id="SPQT01000007">
    <property type="protein sequence ID" value="TFV47694.1"/>
    <property type="molecule type" value="Genomic_DNA"/>
</dbReference>
<dbReference type="Proteomes" id="UP000297966">
    <property type="component" value="Unassembled WGS sequence"/>
</dbReference>
<accession>A0A4Y9LXT8</accession>
<dbReference type="Gene3D" id="3.40.50.2300">
    <property type="match status" value="2"/>
</dbReference>
<keyword evidence="3" id="KW-1185">Reference proteome</keyword>
<dbReference type="PANTHER" id="PTHR47628:SF1">
    <property type="entry name" value="ALIPHATIC AMIDASE EXPRESSION-REGULATING PROTEIN"/>
    <property type="match status" value="1"/>
</dbReference>
<organism evidence="2 3">
    <name type="scientific">Bradyrhizobium niftali</name>
    <dbReference type="NCBI Taxonomy" id="2560055"/>
    <lineage>
        <taxon>Bacteria</taxon>
        <taxon>Pseudomonadati</taxon>
        <taxon>Pseudomonadota</taxon>
        <taxon>Alphaproteobacteria</taxon>
        <taxon>Hyphomicrobiales</taxon>
        <taxon>Nitrobacteraceae</taxon>
        <taxon>Bradyrhizobium</taxon>
    </lineage>
</organism>
<proteinExistence type="predicted"/>
<name>A0A4Y9LXT8_9BRAD</name>
<keyword evidence="1" id="KW-0732">Signal</keyword>
<dbReference type="Pfam" id="PF13433">
    <property type="entry name" value="Peripla_BP_5"/>
    <property type="match status" value="1"/>
</dbReference>